<evidence type="ECO:0000313" key="3">
    <source>
        <dbReference type="EMBL" id="CAG9098609.1"/>
    </source>
</evidence>
<gene>
    <name evidence="3" type="ORF">PLXY2_LOCUS1936</name>
</gene>
<accession>A0A8S4DHA0</accession>
<reference evidence="3" key="1">
    <citation type="submission" date="2020-11" db="EMBL/GenBank/DDBJ databases">
        <authorList>
            <person name="Whiteford S."/>
        </authorList>
    </citation>
    <scope>NUCLEOTIDE SEQUENCE</scope>
</reference>
<evidence type="ECO:0000313" key="4">
    <source>
        <dbReference type="Proteomes" id="UP000653454"/>
    </source>
</evidence>
<evidence type="ECO:0000256" key="2">
    <source>
        <dbReference type="SAM" id="Phobius"/>
    </source>
</evidence>
<feature type="transmembrane region" description="Helical" evidence="2">
    <location>
        <begin position="51"/>
        <end position="70"/>
    </location>
</feature>
<proteinExistence type="predicted"/>
<protein>
    <submittedName>
        <fullName evidence="3">(diamondback moth) hypothetical protein</fullName>
    </submittedName>
</protein>
<evidence type="ECO:0000256" key="1">
    <source>
        <dbReference type="SAM" id="MobiDB-lite"/>
    </source>
</evidence>
<keyword evidence="2" id="KW-0472">Membrane</keyword>
<sequence length="155" mass="17449">MTLTNYSLELFIGLLAFLLPLTLLWPGFSIWEVVPKVRVTRHPVLSQQLSWSQLCGAIVVAVTLLFCLFLEMRKRRLDDMVTDVLAIHEATECALAVERDRQAAAARACSQLLDLSTEHYENLMLLGHELRERTRAKQHPPAIEPSDSLIEAGGK</sequence>
<keyword evidence="4" id="KW-1185">Reference proteome</keyword>
<comment type="caution">
    <text evidence="3">The sequence shown here is derived from an EMBL/GenBank/DDBJ whole genome shotgun (WGS) entry which is preliminary data.</text>
</comment>
<dbReference type="Proteomes" id="UP000653454">
    <property type="component" value="Unassembled WGS sequence"/>
</dbReference>
<dbReference type="EMBL" id="CAJHNJ030000005">
    <property type="protein sequence ID" value="CAG9098609.1"/>
    <property type="molecule type" value="Genomic_DNA"/>
</dbReference>
<organism evidence="3 4">
    <name type="scientific">Plutella xylostella</name>
    <name type="common">Diamondback moth</name>
    <name type="synonym">Plutella maculipennis</name>
    <dbReference type="NCBI Taxonomy" id="51655"/>
    <lineage>
        <taxon>Eukaryota</taxon>
        <taxon>Metazoa</taxon>
        <taxon>Ecdysozoa</taxon>
        <taxon>Arthropoda</taxon>
        <taxon>Hexapoda</taxon>
        <taxon>Insecta</taxon>
        <taxon>Pterygota</taxon>
        <taxon>Neoptera</taxon>
        <taxon>Endopterygota</taxon>
        <taxon>Lepidoptera</taxon>
        <taxon>Glossata</taxon>
        <taxon>Ditrysia</taxon>
        <taxon>Yponomeutoidea</taxon>
        <taxon>Plutellidae</taxon>
        <taxon>Plutella</taxon>
    </lineage>
</organism>
<keyword evidence="2" id="KW-0812">Transmembrane</keyword>
<dbReference type="AlphaFoldDB" id="A0A8S4DHA0"/>
<feature type="region of interest" description="Disordered" evidence="1">
    <location>
        <begin position="134"/>
        <end position="155"/>
    </location>
</feature>
<keyword evidence="2" id="KW-1133">Transmembrane helix</keyword>
<name>A0A8S4DHA0_PLUXY</name>
<feature type="transmembrane region" description="Helical" evidence="2">
    <location>
        <begin position="12"/>
        <end position="31"/>
    </location>
</feature>